<gene>
    <name evidence="2" type="ORF">GSBLH_T00006445001</name>
</gene>
<dbReference type="RefSeq" id="XP_012896426.1">
    <property type="nucleotide sequence ID" value="XM_013040972.1"/>
</dbReference>
<evidence type="ECO:0000259" key="1">
    <source>
        <dbReference type="Pfam" id="PF14311"/>
    </source>
</evidence>
<dbReference type="InterPro" id="IPR025487">
    <property type="entry name" value="DUF4379"/>
</dbReference>
<organism evidence="2">
    <name type="scientific">Blastocystis hominis</name>
    <dbReference type="NCBI Taxonomy" id="12968"/>
    <lineage>
        <taxon>Eukaryota</taxon>
        <taxon>Sar</taxon>
        <taxon>Stramenopiles</taxon>
        <taxon>Bigyra</taxon>
        <taxon>Opalozoa</taxon>
        <taxon>Opalinata</taxon>
        <taxon>Blastocystidae</taxon>
        <taxon>Blastocystis</taxon>
    </lineage>
</organism>
<dbReference type="AlphaFoldDB" id="D8M3A5"/>
<feature type="domain" description="Treble clef zinc finger" evidence="1">
    <location>
        <begin position="237"/>
        <end position="294"/>
    </location>
</feature>
<dbReference type="Proteomes" id="UP000008312">
    <property type="component" value="Unassembled WGS sequence"/>
</dbReference>
<keyword evidence="3" id="KW-1185">Reference proteome</keyword>
<sequence>MKSLLRSIRSISYRNSKAATITLEKDFPGVYSLLHPAFQQEFGKRAIPASTVLLWKCPNGPDHEWKMTISEVVAGYLHNQSHRSRLSFILDLSIRFPEIAGEWDDSRNQNSPLSQITYGSTKQAWWKCHNHADHFFQTSPNRRTDNLQSCPYCLGYKPSASTSFQSLYPALAKEWDQEKNEYHPDQFNAKSRYEAWWKCRNGHSWKASIYNRTQRNLRCPKCRDAGTISLSARCSELLRNWDYQNNEVSCEAVAIGSEAKYYWRCSKCHSSFRESVDVIVSNFFEGRPCLCKKCLLYVC</sequence>
<dbReference type="Pfam" id="PF14311">
    <property type="entry name" value="DUF4379"/>
    <property type="match status" value="3"/>
</dbReference>
<feature type="domain" description="Treble clef zinc finger" evidence="1">
    <location>
        <begin position="171"/>
        <end position="223"/>
    </location>
</feature>
<dbReference type="GeneID" id="24922569"/>
<evidence type="ECO:0000313" key="3">
    <source>
        <dbReference type="Proteomes" id="UP000008312"/>
    </source>
</evidence>
<dbReference type="PANTHER" id="PTHR37317">
    <property type="entry name" value="BLR8090 PROTEIN"/>
    <property type="match status" value="1"/>
</dbReference>
<dbReference type="PANTHER" id="PTHR37317:SF1">
    <property type="entry name" value="ZINC-RIBBON DOMAIN-CONTAINING PROTEIN-RELATED"/>
    <property type="match status" value="1"/>
</dbReference>
<accession>D8M3A5</accession>
<proteinExistence type="predicted"/>
<dbReference type="EMBL" id="FN668650">
    <property type="protein sequence ID" value="CBK22378.2"/>
    <property type="molecule type" value="Genomic_DNA"/>
</dbReference>
<reference evidence="2" key="1">
    <citation type="submission" date="2010-02" db="EMBL/GenBank/DDBJ databases">
        <title>Sequencing and annotation of the Blastocystis hominis genome.</title>
        <authorList>
            <person name="Wincker P."/>
        </authorList>
    </citation>
    <scope>NUCLEOTIDE SEQUENCE</scope>
    <source>
        <strain evidence="2">Singapore isolate B</strain>
    </source>
</reference>
<dbReference type="OrthoDB" id="10496961at2759"/>
<feature type="domain" description="Treble clef zinc finger" evidence="1">
    <location>
        <begin position="99"/>
        <end position="154"/>
    </location>
</feature>
<name>D8M3A5_BLAHO</name>
<evidence type="ECO:0000313" key="2">
    <source>
        <dbReference type="EMBL" id="CBK22378.2"/>
    </source>
</evidence>
<dbReference type="InParanoid" id="D8M3A5"/>
<protein>
    <recommendedName>
        <fullName evidence="1">Treble clef zinc finger domain-containing protein</fullName>
    </recommendedName>
</protein>